<reference evidence="1 2" key="1">
    <citation type="journal article" date="2022" name="Genome Biol. Evol.">
        <title>The Spruce Budworm Genome: Reconstructing the Evolutionary History of Antifreeze Proteins.</title>
        <authorList>
            <person name="Beliveau C."/>
            <person name="Gagne P."/>
            <person name="Picq S."/>
            <person name="Vernygora O."/>
            <person name="Keeling C.I."/>
            <person name="Pinkney K."/>
            <person name="Doucet D."/>
            <person name="Wen F."/>
            <person name="Johnston J.S."/>
            <person name="Maaroufi H."/>
            <person name="Boyle B."/>
            <person name="Laroche J."/>
            <person name="Dewar K."/>
            <person name="Juretic N."/>
            <person name="Blackburn G."/>
            <person name="Nisole A."/>
            <person name="Brunet B."/>
            <person name="Brandao M."/>
            <person name="Lumley L."/>
            <person name="Duan J."/>
            <person name="Quan G."/>
            <person name="Lucarotti C.J."/>
            <person name="Roe A.D."/>
            <person name="Sperling F.A.H."/>
            <person name="Levesque R.C."/>
            <person name="Cusson M."/>
        </authorList>
    </citation>
    <scope>NUCLEOTIDE SEQUENCE [LARGE SCALE GENOMIC DNA]</scope>
    <source>
        <strain evidence="1">Glfc:IPQL:Cfum</strain>
    </source>
</reference>
<proteinExistence type="predicted"/>
<dbReference type="EMBL" id="CM046103">
    <property type="protein sequence ID" value="KAI8428223.1"/>
    <property type="molecule type" value="Genomic_DNA"/>
</dbReference>
<sequence>MWPMLLNLTHDECRRTLRRLELEAYANMISVFRAQGALEDNRKKLLEELRAVLHISSDRHSAEARRVSNDELLATIAHHLTGPNTGLGWISEGRRRVPLMPRGIPQTAYTEIADKTAEAIKEENKEILKNLEAEKLIAPKSSEEELPDPEGETAESVLPSNDMMEEMLYPPVAMEDQTSKLWETELINRKRKIPEGGSIPDECTLPTKNMRNIPVNTNQKHLNLSQIYSKYTQPATSKSSGQSKHSYNQVSKVSTSKSSQPHQPRSHKHRSHRQNKNAAQIVLSKEAVQPGTQIEYAGPPGSFQASYTQSILGGKTKPNYMDDMKPKVLSSPGMVTESPTLQLLAQPAAVPHELRAPSSPDDPGAPPHTTVPPLPKHARHPHHVLVKGRRPDQPTDKKVVVAPGSTQKALNAPGKVVTTKVIGSGPRPPPAPAPASAPLPDKMIIVSKPQSEHKI</sequence>
<gene>
    <name evidence="1" type="ORF">MSG28_002446</name>
</gene>
<protein>
    <submittedName>
        <fullName evidence="1">Uncharacterized protein</fullName>
    </submittedName>
</protein>
<evidence type="ECO:0000313" key="1">
    <source>
        <dbReference type="EMBL" id="KAI8428223.1"/>
    </source>
</evidence>
<dbReference type="Proteomes" id="UP001064048">
    <property type="component" value="Chromosome 3"/>
</dbReference>
<name>A0ACC0JVS3_CHOFU</name>
<evidence type="ECO:0000313" key="2">
    <source>
        <dbReference type="Proteomes" id="UP001064048"/>
    </source>
</evidence>
<comment type="caution">
    <text evidence="1">The sequence shown here is derived from an EMBL/GenBank/DDBJ whole genome shotgun (WGS) entry which is preliminary data.</text>
</comment>
<organism evidence="1 2">
    <name type="scientific">Choristoneura fumiferana</name>
    <name type="common">Spruce budworm moth</name>
    <name type="synonym">Archips fumiferana</name>
    <dbReference type="NCBI Taxonomy" id="7141"/>
    <lineage>
        <taxon>Eukaryota</taxon>
        <taxon>Metazoa</taxon>
        <taxon>Ecdysozoa</taxon>
        <taxon>Arthropoda</taxon>
        <taxon>Hexapoda</taxon>
        <taxon>Insecta</taxon>
        <taxon>Pterygota</taxon>
        <taxon>Neoptera</taxon>
        <taxon>Endopterygota</taxon>
        <taxon>Lepidoptera</taxon>
        <taxon>Glossata</taxon>
        <taxon>Ditrysia</taxon>
        <taxon>Tortricoidea</taxon>
        <taxon>Tortricidae</taxon>
        <taxon>Tortricinae</taxon>
        <taxon>Choristoneura</taxon>
    </lineage>
</organism>
<keyword evidence="2" id="KW-1185">Reference proteome</keyword>
<accession>A0ACC0JVS3</accession>